<dbReference type="Proteomes" id="UP000824890">
    <property type="component" value="Unassembled WGS sequence"/>
</dbReference>
<evidence type="ECO:0000259" key="3">
    <source>
        <dbReference type="Pfam" id="PF23571"/>
    </source>
</evidence>
<keyword evidence="5" id="KW-1185">Reference proteome</keyword>
<dbReference type="InterPro" id="IPR055377">
    <property type="entry name" value="GH3_M"/>
</dbReference>
<comment type="similarity">
    <text evidence="1">Belongs to the IAA-amido conjugating enzyme family.</text>
</comment>
<reference evidence="4 5" key="1">
    <citation type="submission" date="2021-05" db="EMBL/GenBank/DDBJ databases">
        <title>Genome Assembly of Synthetic Allotetraploid Brassica napus Reveals Homoeologous Exchanges between Subgenomes.</title>
        <authorList>
            <person name="Davis J.T."/>
        </authorList>
    </citation>
    <scope>NUCLEOTIDE SEQUENCE [LARGE SCALE GENOMIC DNA]</scope>
    <source>
        <strain evidence="5">cv. Da-Ae</strain>
        <tissue evidence="4">Seedling</tissue>
    </source>
</reference>
<dbReference type="Pfam" id="PF23571">
    <property type="entry name" value="GH3_M"/>
    <property type="match status" value="1"/>
</dbReference>
<dbReference type="InterPro" id="IPR004993">
    <property type="entry name" value="GH3"/>
</dbReference>
<dbReference type="Pfam" id="PF03321">
    <property type="entry name" value="GH3"/>
    <property type="match status" value="1"/>
</dbReference>
<evidence type="ECO:0000256" key="1">
    <source>
        <dbReference type="ARBA" id="ARBA00008068"/>
    </source>
</evidence>
<name>A0ABQ7Y201_BRANA</name>
<keyword evidence="2" id="KW-0436">Ligase</keyword>
<proteinExistence type="inferred from homology"/>
<comment type="caution">
    <text evidence="4">The sequence shown here is derived from an EMBL/GenBank/DDBJ whole genome shotgun (WGS) entry which is preliminary data.</text>
</comment>
<evidence type="ECO:0000313" key="4">
    <source>
        <dbReference type="EMBL" id="KAH0862224.1"/>
    </source>
</evidence>
<dbReference type="PANTHER" id="PTHR31901:SF33">
    <property type="entry name" value="INDOLE-3-ACETIC ACID-AMIDO SYNTHETASE GH3.17"/>
    <property type="match status" value="1"/>
</dbReference>
<protein>
    <recommendedName>
        <fullName evidence="3">GH3 middle domain-containing protein</fullName>
    </recommendedName>
</protein>
<accession>A0ABQ7Y201</accession>
<gene>
    <name evidence="4" type="ORF">HID58_079435</name>
</gene>
<evidence type="ECO:0000256" key="2">
    <source>
        <dbReference type="ARBA" id="ARBA00022598"/>
    </source>
</evidence>
<feature type="domain" description="GH3 middle" evidence="3">
    <location>
        <begin position="129"/>
        <end position="152"/>
    </location>
</feature>
<dbReference type="PANTHER" id="PTHR31901">
    <property type="entry name" value="GH3 DOMAIN-CONTAINING PROTEIN"/>
    <property type="match status" value="1"/>
</dbReference>
<sequence>MKLSISFRFVSMSMMLSKERGWHFIILLRIYNTPSGLPATSSLTCFLTSDIFKNWPSNFNSSPKEVTLCPIDKQNVYCHLLCDLVRRDEVVCMISSFAFSMAQYIPILDFYSNKLSLVSLSYGSSETIYKMGDILQVTGFYNSAPEFKFAQRKKYGYKHPTGSNN</sequence>
<dbReference type="EMBL" id="JAGKQM010000018">
    <property type="protein sequence ID" value="KAH0862224.1"/>
    <property type="molecule type" value="Genomic_DNA"/>
</dbReference>
<evidence type="ECO:0000313" key="5">
    <source>
        <dbReference type="Proteomes" id="UP000824890"/>
    </source>
</evidence>
<organism evidence="4 5">
    <name type="scientific">Brassica napus</name>
    <name type="common">Rape</name>
    <dbReference type="NCBI Taxonomy" id="3708"/>
    <lineage>
        <taxon>Eukaryota</taxon>
        <taxon>Viridiplantae</taxon>
        <taxon>Streptophyta</taxon>
        <taxon>Embryophyta</taxon>
        <taxon>Tracheophyta</taxon>
        <taxon>Spermatophyta</taxon>
        <taxon>Magnoliopsida</taxon>
        <taxon>eudicotyledons</taxon>
        <taxon>Gunneridae</taxon>
        <taxon>Pentapetalae</taxon>
        <taxon>rosids</taxon>
        <taxon>malvids</taxon>
        <taxon>Brassicales</taxon>
        <taxon>Brassicaceae</taxon>
        <taxon>Brassiceae</taxon>
        <taxon>Brassica</taxon>
    </lineage>
</organism>